<feature type="domain" description="Bacterial bifunctional deaminase-reductase C-terminal" evidence="1">
    <location>
        <begin position="2"/>
        <end position="179"/>
    </location>
</feature>
<dbReference type="PANTHER" id="PTHR38011:SF11">
    <property type="entry name" value="2,5-DIAMINO-6-RIBOSYLAMINO-4(3H)-PYRIMIDINONE 5'-PHOSPHATE REDUCTASE"/>
    <property type="match status" value="1"/>
</dbReference>
<dbReference type="AlphaFoldDB" id="A0A6P2BP14"/>
<evidence type="ECO:0000259" key="1">
    <source>
        <dbReference type="Pfam" id="PF01872"/>
    </source>
</evidence>
<dbReference type="RefSeq" id="WP_145860919.1">
    <property type="nucleotide sequence ID" value="NZ_RPFW01000009.1"/>
</dbReference>
<gene>
    <name evidence="2" type="ORF">EAS64_37045</name>
</gene>
<reference evidence="2 3" key="1">
    <citation type="submission" date="2018-11" db="EMBL/GenBank/DDBJ databases">
        <title>Trebonia kvetii gen.nov., sp.nov., a novel acidophilic actinobacterium, and proposal of the new actinobacterial family Treboniaceae fam. nov.</title>
        <authorList>
            <person name="Rapoport D."/>
            <person name="Sagova-Mareckova M."/>
            <person name="Sedlacek I."/>
            <person name="Provaznik J."/>
            <person name="Kralova S."/>
            <person name="Pavlinic D."/>
            <person name="Benes V."/>
            <person name="Kopecky J."/>
        </authorList>
    </citation>
    <scope>NUCLEOTIDE SEQUENCE [LARGE SCALE GENOMIC DNA]</scope>
    <source>
        <strain evidence="2 3">15Tr583</strain>
    </source>
</reference>
<dbReference type="GO" id="GO:0009231">
    <property type="term" value="P:riboflavin biosynthetic process"/>
    <property type="evidence" value="ECO:0007669"/>
    <property type="project" value="InterPro"/>
</dbReference>
<dbReference type="InterPro" id="IPR050765">
    <property type="entry name" value="Riboflavin_Biosynth_HTPR"/>
</dbReference>
<dbReference type="Proteomes" id="UP000460272">
    <property type="component" value="Unassembled WGS sequence"/>
</dbReference>
<dbReference type="EMBL" id="RPFW01000009">
    <property type="protein sequence ID" value="TVZ00261.1"/>
    <property type="molecule type" value="Genomic_DNA"/>
</dbReference>
<dbReference type="PANTHER" id="PTHR38011">
    <property type="entry name" value="DIHYDROFOLATE REDUCTASE FAMILY PROTEIN (AFU_ORTHOLOGUE AFUA_8G06820)"/>
    <property type="match status" value="1"/>
</dbReference>
<sequence length="193" mass="21151">MRKLISAMKISVDGKYEGPHGYADWVAGWSDDYGLTPQVDACVLGGRMYPGYEQYWTTIQDEPDKVHPQSGAVPTPAEVEWADFARRTPHYVVSSTLTSAAWPHTRFLRGLDELGTLKLEDGKDIYLMGGATITAAAIDAGLVDEVRLIVYPLIAGEGKALFTSSAIRRPVELHKAEQLPDSRLLLVYGIGSD</sequence>
<evidence type="ECO:0000313" key="3">
    <source>
        <dbReference type="Proteomes" id="UP000460272"/>
    </source>
</evidence>
<proteinExistence type="predicted"/>
<dbReference type="Pfam" id="PF01872">
    <property type="entry name" value="RibD_C"/>
    <property type="match status" value="1"/>
</dbReference>
<dbReference type="InterPro" id="IPR002734">
    <property type="entry name" value="RibDG_C"/>
</dbReference>
<keyword evidence="3" id="KW-1185">Reference proteome</keyword>
<protein>
    <submittedName>
        <fullName evidence="2">Dihydrofolate reductase</fullName>
    </submittedName>
</protein>
<evidence type="ECO:0000313" key="2">
    <source>
        <dbReference type="EMBL" id="TVZ00261.1"/>
    </source>
</evidence>
<comment type="caution">
    <text evidence="2">The sequence shown here is derived from an EMBL/GenBank/DDBJ whole genome shotgun (WGS) entry which is preliminary data.</text>
</comment>
<dbReference type="InterPro" id="IPR024072">
    <property type="entry name" value="DHFR-like_dom_sf"/>
</dbReference>
<dbReference type="OrthoDB" id="3471498at2"/>
<organism evidence="2 3">
    <name type="scientific">Trebonia kvetii</name>
    <dbReference type="NCBI Taxonomy" id="2480626"/>
    <lineage>
        <taxon>Bacteria</taxon>
        <taxon>Bacillati</taxon>
        <taxon>Actinomycetota</taxon>
        <taxon>Actinomycetes</taxon>
        <taxon>Streptosporangiales</taxon>
        <taxon>Treboniaceae</taxon>
        <taxon>Trebonia</taxon>
    </lineage>
</organism>
<dbReference type="SUPFAM" id="SSF53597">
    <property type="entry name" value="Dihydrofolate reductase-like"/>
    <property type="match status" value="1"/>
</dbReference>
<dbReference type="GO" id="GO:0008703">
    <property type="term" value="F:5-amino-6-(5-phosphoribosylamino)uracil reductase activity"/>
    <property type="evidence" value="ECO:0007669"/>
    <property type="project" value="InterPro"/>
</dbReference>
<name>A0A6P2BP14_9ACTN</name>
<accession>A0A6P2BP14</accession>
<dbReference type="Gene3D" id="3.40.430.10">
    <property type="entry name" value="Dihydrofolate Reductase, subunit A"/>
    <property type="match status" value="1"/>
</dbReference>